<organism evidence="3 4">
    <name type="scientific">Rhizobium giardinii</name>
    <dbReference type="NCBI Taxonomy" id="56731"/>
    <lineage>
        <taxon>Bacteria</taxon>
        <taxon>Pseudomonadati</taxon>
        <taxon>Pseudomonadota</taxon>
        <taxon>Alphaproteobacteria</taxon>
        <taxon>Hyphomicrobiales</taxon>
        <taxon>Rhizobiaceae</taxon>
        <taxon>Rhizobium/Agrobacterium group</taxon>
        <taxon>Rhizobium</taxon>
    </lineage>
</organism>
<dbReference type="AlphaFoldDB" id="A0A7W8UG24"/>
<keyword evidence="4" id="KW-1185">Reference proteome</keyword>
<dbReference type="Proteomes" id="UP000585507">
    <property type="component" value="Unassembled WGS sequence"/>
</dbReference>
<keyword evidence="2" id="KW-1277">Toxin-antitoxin system</keyword>
<evidence type="ECO:0000256" key="1">
    <source>
        <dbReference type="ARBA" id="ARBA00006226"/>
    </source>
</evidence>
<gene>
    <name evidence="3" type="ORF">GGD55_004241</name>
</gene>
<dbReference type="PANTHER" id="PTHR33755">
    <property type="entry name" value="TOXIN PARE1-RELATED"/>
    <property type="match status" value="1"/>
</dbReference>
<evidence type="ECO:0000313" key="3">
    <source>
        <dbReference type="EMBL" id="MBB5537525.1"/>
    </source>
</evidence>
<reference evidence="3 4" key="1">
    <citation type="submission" date="2020-08" db="EMBL/GenBank/DDBJ databases">
        <title>Genomic Encyclopedia of Type Strains, Phase IV (KMG-V): Genome sequencing to study the core and pangenomes of soil and plant-associated prokaryotes.</title>
        <authorList>
            <person name="Whitman W."/>
        </authorList>
    </citation>
    <scope>NUCLEOTIDE SEQUENCE [LARGE SCALE GENOMIC DNA]</scope>
    <source>
        <strain evidence="3 4">SEMIA 4084</strain>
    </source>
</reference>
<dbReference type="Pfam" id="PF05016">
    <property type="entry name" value="ParE_toxin"/>
    <property type="match status" value="1"/>
</dbReference>
<dbReference type="InterPro" id="IPR007712">
    <property type="entry name" value="RelE/ParE_toxin"/>
</dbReference>
<comment type="similarity">
    <text evidence="1">Belongs to the RelE toxin family.</text>
</comment>
<sequence>MTIKSRKPIFSRAARADLRSIFKYIATRNPEAAANFVLDIHLKIHSIARSGFTGVARDEIGQSLRGLPYRDRCIYFRIEDTRIYIVRILHGRQDISLEDFPESEI</sequence>
<evidence type="ECO:0000313" key="4">
    <source>
        <dbReference type="Proteomes" id="UP000585507"/>
    </source>
</evidence>
<dbReference type="RefSeq" id="WP_018329707.1">
    <property type="nucleotide sequence ID" value="NZ_JACHBK010000009.1"/>
</dbReference>
<dbReference type="InterPro" id="IPR035093">
    <property type="entry name" value="RelE/ParE_toxin_dom_sf"/>
</dbReference>
<name>A0A7W8UG24_9HYPH</name>
<dbReference type="InterPro" id="IPR051803">
    <property type="entry name" value="TA_system_RelE-like_toxin"/>
</dbReference>
<dbReference type="Gene3D" id="3.30.2310.20">
    <property type="entry name" value="RelE-like"/>
    <property type="match status" value="1"/>
</dbReference>
<comment type="caution">
    <text evidence="3">The sequence shown here is derived from an EMBL/GenBank/DDBJ whole genome shotgun (WGS) entry which is preliminary data.</text>
</comment>
<protein>
    <submittedName>
        <fullName evidence="3">Toxin ParE1/3/4</fullName>
    </submittedName>
</protein>
<dbReference type="EMBL" id="JACHBK010000009">
    <property type="protein sequence ID" value="MBB5537525.1"/>
    <property type="molecule type" value="Genomic_DNA"/>
</dbReference>
<evidence type="ECO:0000256" key="2">
    <source>
        <dbReference type="ARBA" id="ARBA00022649"/>
    </source>
</evidence>
<proteinExistence type="inferred from homology"/>
<accession>A0A7W8UG24</accession>